<evidence type="ECO:0000256" key="1">
    <source>
        <dbReference type="ARBA" id="ARBA00004442"/>
    </source>
</evidence>
<dbReference type="GO" id="GO:0008320">
    <property type="term" value="F:protein transmembrane transporter activity"/>
    <property type="evidence" value="ECO:0007669"/>
    <property type="project" value="TreeGrafter"/>
</dbReference>
<dbReference type="Proteomes" id="UP000285972">
    <property type="component" value="Unassembled WGS sequence"/>
</dbReference>
<proteinExistence type="inferred from homology"/>
<dbReference type="Pfam" id="PF03865">
    <property type="entry name" value="ShlB"/>
    <property type="match status" value="1"/>
</dbReference>
<dbReference type="Gene3D" id="3.10.20.310">
    <property type="entry name" value="membrane protein fhac"/>
    <property type="match status" value="1"/>
</dbReference>
<dbReference type="GO" id="GO:0009279">
    <property type="term" value="C:cell outer membrane"/>
    <property type="evidence" value="ECO:0007669"/>
    <property type="project" value="UniProtKB-SubCell"/>
</dbReference>
<feature type="chain" id="PRO_5042215227" evidence="9">
    <location>
        <begin position="22"/>
        <end position="559"/>
    </location>
</feature>
<evidence type="ECO:0000259" key="10">
    <source>
        <dbReference type="PROSITE" id="PS51779"/>
    </source>
</evidence>
<comment type="similarity">
    <text evidence="2">Belongs to the TPS (TC 1.B.20) family.</text>
</comment>
<keyword evidence="7" id="KW-0472">Membrane</keyword>
<dbReference type="InterPro" id="IPR013686">
    <property type="entry name" value="Polypept-transport_assoc_ShlB"/>
</dbReference>
<comment type="subcellular location">
    <subcellularLocation>
        <location evidence="1">Cell outer membrane</location>
    </subcellularLocation>
</comment>
<sequence length="559" mass="61587">MCKHRTLLGLLLLFVVSPSLAIDDVTPADRNTLELRQKALLEQNKQQRKALENAVQIGEPAALPVNADGPCFPIHNIAFNGAVHLSSHDKSALQQRYQDRCLDLAAISNAVRETTNRYLTHGYITSQAYLQEQDLANGTLTISVSEGRLESIQLEGETPLPVKMAFPSLADHILNLRDLEQGMEQLNRLPSQQITIDIQPGKQPGSSIAVLRRTTRALPVELSIGADNSGQKSTGREQLSASLAIDNPLHLADRWWLTASRDSAFSHSYGSRALSGGTSVPYGYWTFSYQYAWNEFFQPTPIGDEHYRYAGQSNTHRLNVNRTMYRDGKQKLALEGALNRRRTENRLAGERLDVNSPTLSGASVDLSYSAALAGGYITLNPTLSHGLRAWGATDDTDEASELPRSEFRKFGLSASYFYPLTPSLYFLTSAYGQTTPDNLYPSERISLGGEYSVRGFKEQTLTGNRGLYWRNELNWQFAALPLLGNLALTAALDSGWISGKAGKVDGGNMTGASLGLSAASRWTNQSISLGVPLHFPDELHPDNAVLYWQITLPVTAFFH</sequence>
<dbReference type="Pfam" id="PF17287">
    <property type="entry name" value="POTRA_3"/>
    <property type="match status" value="1"/>
</dbReference>
<dbReference type="Pfam" id="PF08479">
    <property type="entry name" value="POTRA_2"/>
    <property type="match status" value="1"/>
</dbReference>
<evidence type="ECO:0000256" key="2">
    <source>
        <dbReference type="ARBA" id="ARBA00009055"/>
    </source>
</evidence>
<evidence type="ECO:0000256" key="5">
    <source>
        <dbReference type="ARBA" id="ARBA00022692"/>
    </source>
</evidence>
<reference evidence="11 12" key="1">
    <citation type="submission" date="2016-09" db="EMBL/GenBank/DDBJ databases">
        <authorList>
            <person name="Doonan J."/>
            <person name="Pachebat J.A."/>
            <person name="Golyshin P.N."/>
            <person name="Denman S."/>
            <person name="Mcdonald J.E."/>
        </authorList>
    </citation>
    <scope>NUCLEOTIDE SEQUENCE [LARGE SCALE GENOMIC DNA]</scope>
    <source>
        <strain evidence="11 12">FRB141</strain>
    </source>
</reference>
<dbReference type="InterPro" id="IPR051544">
    <property type="entry name" value="TPS_OM_transporter"/>
</dbReference>
<evidence type="ECO:0000256" key="3">
    <source>
        <dbReference type="ARBA" id="ARBA00022448"/>
    </source>
</evidence>
<dbReference type="EMBL" id="MJLX01000009">
    <property type="protein sequence ID" value="RLM27888.1"/>
    <property type="molecule type" value="Genomic_DNA"/>
</dbReference>
<feature type="signal peptide" evidence="9">
    <location>
        <begin position="1"/>
        <end position="21"/>
    </location>
</feature>
<evidence type="ECO:0000256" key="7">
    <source>
        <dbReference type="ARBA" id="ARBA00023136"/>
    </source>
</evidence>
<dbReference type="InterPro" id="IPR005565">
    <property type="entry name" value="Hemolysn_activator_HlyB_C"/>
</dbReference>
<evidence type="ECO:0000313" key="12">
    <source>
        <dbReference type="Proteomes" id="UP000285972"/>
    </source>
</evidence>
<evidence type="ECO:0000256" key="6">
    <source>
        <dbReference type="ARBA" id="ARBA00022927"/>
    </source>
</evidence>
<dbReference type="PIRSF" id="PIRSF029745">
    <property type="entry name" value="FhaC"/>
    <property type="match status" value="1"/>
</dbReference>
<dbReference type="PANTHER" id="PTHR34597">
    <property type="entry name" value="SLR1661 PROTEIN"/>
    <property type="match status" value="1"/>
</dbReference>
<keyword evidence="4" id="KW-1134">Transmembrane beta strand</keyword>
<keyword evidence="8" id="KW-0998">Cell outer membrane</keyword>
<dbReference type="AlphaFoldDB" id="A0AAE8JP73"/>
<keyword evidence="5" id="KW-0812">Transmembrane</keyword>
<keyword evidence="3" id="KW-0813">Transport</keyword>
<organism evidence="11 12">
    <name type="scientific">Brenneria goodwinii</name>
    <dbReference type="NCBI Taxonomy" id="1109412"/>
    <lineage>
        <taxon>Bacteria</taxon>
        <taxon>Pseudomonadati</taxon>
        <taxon>Pseudomonadota</taxon>
        <taxon>Gammaproteobacteria</taxon>
        <taxon>Enterobacterales</taxon>
        <taxon>Pectobacteriaceae</taxon>
        <taxon>Brenneria</taxon>
    </lineage>
</organism>
<keyword evidence="6" id="KW-0653">Protein transport</keyword>
<evidence type="ECO:0000313" key="11">
    <source>
        <dbReference type="EMBL" id="RLM27888.1"/>
    </source>
</evidence>
<evidence type="ECO:0000256" key="9">
    <source>
        <dbReference type="SAM" id="SignalP"/>
    </source>
</evidence>
<name>A0AAE8JP73_9GAMM</name>
<dbReference type="Gene3D" id="2.40.160.50">
    <property type="entry name" value="membrane protein fhac: a member of the omp85/tpsb transporter family"/>
    <property type="match status" value="1"/>
</dbReference>
<feature type="domain" description="POTRA" evidence="10">
    <location>
        <begin position="72"/>
        <end position="147"/>
    </location>
</feature>
<evidence type="ECO:0000256" key="4">
    <source>
        <dbReference type="ARBA" id="ARBA00022452"/>
    </source>
</evidence>
<dbReference type="InterPro" id="IPR034746">
    <property type="entry name" value="POTRA"/>
</dbReference>
<dbReference type="KEGG" id="bgj:AWC36_17875"/>
<protein>
    <submittedName>
        <fullName evidence="11">Peptide transporter</fullName>
    </submittedName>
</protein>
<dbReference type="InterPro" id="IPR027282">
    <property type="entry name" value="TPS"/>
</dbReference>
<gene>
    <name evidence="11" type="ORF">BIY26_05115</name>
</gene>
<dbReference type="GO" id="GO:0046819">
    <property type="term" value="P:protein secretion by the type V secretion system"/>
    <property type="evidence" value="ECO:0007669"/>
    <property type="project" value="TreeGrafter"/>
</dbReference>
<evidence type="ECO:0000256" key="8">
    <source>
        <dbReference type="ARBA" id="ARBA00023237"/>
    </source>
</evidence>
<comment type="caution">
    <text evidence="11">The sequence shown here is derived from an EMBL/GenBank/DDBJ whole genome shotgun (WGS) entry which is preliminary data.</text>
</comment>
<accession>A0AAE8JP73</accession>
<dbReference type="GO" id="GO:0098046">
    <property type="term" value="C:type V protein secretion system complex"/>
    <property type="evidence" value="ECO:0007669"/>
    <property type="project" value="TreeGrafter"/>
</dbReference>
<keyword evidence="9" id="KW-0732">Signal</keyword>
<dbReference type="InterPro" id="IPR035251">
    <property type="entry name" value="ShlB_POTRA"/>
</dbReference>
<dbReference type="PROSITE" id="PS51779">
    <property type="entry name" value="POTRA"/>
    <property type="match status" value="1"/>
</dbReference>
<dbReference type="PANTHER" id="PTHR34597:SF3">
    <property type="entry name" value="OUTER MEMBRANE TRANSPORTER CDIB"/>
    <property type="match status" value="1"/>
</dbReference>